<dbReference type="HAMAP" id="MF_01463_B">
    <property type="entry name" value="SecD_B"/>
    <property type="match status" value="1"/>
</dbReference>
<dbReference type="EMBL" id="FQYT01000002">
    <property type="protein sequence ID" value="SHI36847.1"/>
    <property type="molecule type" value="Genomic_DNA"/>
</dbReference>
<organism evidence="13 14">
    <name type="scientific">Parasporobacterium paucivorans DSM 15970</name>
    <dbReference type="NCBI Taxonomy" id="1122934"/>
    <lineage>
        <taxon>Bacteria</taxon>
        <taxon>Bacillati</taxon>
        <taxon>Bacillota</taxon>
        <taxon>Clostridia</taxon>
        <taxon>Lachnospirales</taxon>
        <taxon>Lachnospiraceae</taxon>
        <taxon>Parasporobacterium</taxon>
    </lineage>
</organism>
<comment type="similarity">
    <text evidence="9">Belongs to the SecD/SecF family. SecD subfamily.</text>
</comment>
<feature type="transmembrane region" description="Helical" evidence="9">
    <location>
        <begin position="311"/>
        <end position="335"/>
    </location>
</feature>
<comment type="similarity">
    <text evidence="10">Belongs to the SecD/SecF family. SecF subfamily.</text>
</comment>
<feature type="transmembrane region" description="Helical" evidence="9">
    <location>
        <begin position="618"/>
        <end position="639"/>
    </location>
</feature>
<dbReference type="InterPro" id="IPR022645">
    <property type="entry name" value="SecD/SecF_bac"/>
</dbReference>
<keyword evidence="7 9" id="KW-0811">Translocation</keyword>
<dbReference type="NCBIfam" id="TIGR00966">
    <property type="entry name" value="transloc_SecF"/>
    <property type="match status" value="1"/>
</dbReference>
<feature type="transmembrane region" description="Helical" evidence="9">
    <location>
        <begin position="590"/>
        <end position="612"/>
    </location>
</feature>
<keyword evidence="3 9" id="KW-1003">Cell membrane</keyword>
<accession>A0A1M6AKA5</accession>
<comment type="subcellular location">
    <subcellularLocation>
        <location evidence="1 9">Cell membrane</location>
        <topology evidence="1 9">Multi-pass membrane protein</topology>
    </subcellularLocation>
</comment>
<feature type="transmembrane region" description="Helical" evidence="9">
    <location>
        <begin position="284"/>
        <end position="305"/>
    </location>
</feature>
<dbReference type="Gene3D" id="3.30.1360.200">
    <property type="match status" value="1"/>
</dbReference>
<dbReference type="PROSITE" id="PS51257">
    <property type="entry name" value="PROKAR_LIPOPROTEIN"/>
    <property type="match status" value="1"/>
</dbReference>
<feature type="transmembrane region" description="Helical" evidence="9">
    <location>
        <begin position="698"/>
        <end position="721"/>
    </location>
</feature>
<dbReference type="NCBIfam" id="TIGR00916">
    <property type="entry name" value="2A0604s01"/>
    <property type="match status" value="2"/>
</dbReference>
<dbReference type="InterPro" id="IPR022813">
    <property type="entry name" value="SecD/SecF_arch_bac"/>
</dbReference>
<protein>
    <recommendedName>
        <fullName evidence="9 10">Multifunctional fusion protein</fullName>
    </recommendedName>
    <domain>
        <recommendedName>
            <fullName evidence="9">Protein translocase subunit SecD</fullName>
        </recommendedName>
    </domain>
    <domain>
        <recommendedName>
            <fullName evidence="10">Protein-export membrane protein SecF</fullName>
        </recommendedName>
    </domain>
</protein>
<keyword evidence="14" id="KW-1185">Reference proteome</keyword>
<evidence type="ECO:0000259" key="11">
    <source>
        <dbReference type="Pfam" id="PF02355"/>
    </source>
</evidence>
<evidence type="ECO:0000256" key="1">
    <source>
        <dbReference type="ARBA" id="ARBA00004651"/>
    </source>
</evidence>
<dbReference type="Pfam" id="PF22599">
    <property type="entry name" value="SecDF_P1_head"/>
    <property type="match status" value="1"/>
</dbReference>
<evidence type="ECO:0000256" key="3">
    <source>
        <dbReference type="ARBA" id="ARBA00022475"/>
    </source>
</evidence>
<dbReference type="Pfam" id="PF02355">
    <property type="entry name" value="SecD_SecF_C"/>
    <property type="match status" value="2"/>
</dbReference>
<comment type="function">
    <text evidence="9">Part of the Sec protein translocase complex. Interacts with the SecYEG preprotein conducting channel. SecDF uses the proton motive force (PMF) to complete protein translocation after the ATP-dependent function of SecA.</text>
</comment>
<dbReference type="PANTHER" id="PTHR30081">
    <property type="entry name" value="PROTEIN-EXPORT MEMBRANE PROTEIN SEC"/>
    <property type="match status" value="1"/>
</dbReference>
<dbReference type="GO" id="GO:0015450">
    <property type="term" value="F:protein-transporting ATPase activity"/>
    <property type="evidence" value="ECO:0007669"/>
    <property type="project" value="InterPro"/>
</dbReference>
<feature type="transmembrane region" description="Helical" evidence="9">
    <location>
        <begin position="388"/>
        <end position="412"/>
    </location>
</feature>
<dbReference type="GO" id="GO:0006605">
    <property type="term" value="P:protein targeting"/>
    <property type="evidence" value="ECO:0007669"/>
    <property type="project" value="UniProtKB-UniRule"/>
</dbReference>
<dbReference type="STRING" id="1122934.SAMN02745691_00190"/>
<dbReference type="InterPro" id="IPR005665">
    <property type="entry name" value="SecF_bac"/>
</dbReference>
<keyword evidence="6 9" id="KW-1133">Transmembrane helix</keyword>
<keyword evidence="8 9" id="KW-0472">Membrane</keyword>
<evidence type="ECO:0000256" key="9">
    <source>
        <dbReference type="HAMAP-Rule" id="MF_01463"/>
    </source>
</evidence>
<feature type="transmembrane region" description="Helical" evidence="9">
    <location>
        <begin position="566"/>
        <end position="583"/>
    </location>
</feature>
<comment type="subunit">
    <text evidence="10">Forms a complex with SecD. Part of the essential Sec protein translocation apparatus which comprises SecA, SecYEG and auxiliary proteins SecDF. Other proteins may also be involved.</text>
</comment>
<feature type="domain" description="Protein export membrane protein SecD/SecF C-terminal" evidence="11">
    <location>
        <begin position="240"/>
        <end position="401"/>
    </location>
</feature>
<feature type="transmembrane region" description="Helical" evidence="9">
    <location>
        <begin position="356"/>
        <end position="376"/>
    </location>
</feature>
<feature type="domain" description="Protein export membrane protein SecD/SecF C-terminal" evidence="11">
    <location>
        <begin position="550"/>
        <end position="722"/>
    </location>
</feature>
<dbReference type="SUPFAM" id="SSF82866">
    <property type="entry name" value="Multidrug efflux transporter AcrB transmembrane domain"/>
    <property type="match status" value="2"/>
</dbReference>
<dbReference type="HAMAP" id="MF_01464_B">
    <property type="entry name" value="SecF_B"/>
    <property type="match status" value="1"/>
</dbReference>
<evidence type="ECO:0000256" key="10">
    <source>
        <dbReference type="HAMAP-Rule" id="MF_01464"/>
    </source>
</evidence>
<dbReference type="Gene3D" id="1.20.1640.10">
    <property type="entry name" value="Multidrug efflux transporter AcrB transmembrane domain"/>
    <property type="match status" value="2"/>
</dbReference>
<evidence type="ECO:0000256" key="6">
    <source>
        <dbReference type="ARBA" id="ARBA00022989"/>
    </source>
</evidence>
<sequence length="730" mass="79522">MKMTKKKSTILFIISLACIIILGLISGIGIGKTKTGSAERIKLGLDLQGGVSITYQVADKEFTAEELADTVYKLQKRVANYSTEANVYTEGTNRITVDIPGETDISSVLQDLGNPGTLQFITYTGVEDNPDTAENEAVKVWLSGSDIKNAQAGTRKNSTSGAAEYVVQLTMTDEGSAKFEEATTQNVGQIIYILYDNSIVSAPRVNSAISGGEAVIEGMANYDEADHLASTIRIGSLKLSLEELSSKVVSAKLGEDAVSTSLLGGIIGLLVVMAFMISVYRIPGVAASIALALYTIMMLLVMNAFDLTLSLSGIAGIILSIGMAVDANVIVYARIREEIAAGRSLHEAIKIGFKKASSAIIDGNVTTFAIAIILILRGSGSVQGFGQTLAIGIVLSMFTAMAASRFLMYMFYHMGFRKESYYGKYKERKAFDFIKIKKITFPIAAICAAAGLVIMIVFSATGKSELNYSVEFKGGTSTTVEFAQDYSINEFNNTIKPVIAEIINDNDIQGQKVNQSNKYEIKTKAVSPALRDEIKSVLVDKFGALPDSFETVFISSSISTEMTRDAIVAVVLALIFMLFYIWFRFRDIRFAASGIIALVHDILVVVTFYALFRASVGNNFIACLLTILGYSINASIVIFDRIRENVKKPEYKNNLYECVNASITQTLTRSIYTTFTTFIVLFVLYIFGVVAIREFALPLIVGILAGVYSDVFISGPLYYLFAKNKKENKK</sequence>
<keyword evidence="2 9" id="KW-0813">Transport</keyword>
<dbReference type="InterPro" id="IPR048634">
    <property type="entry name" value="SecD_SecF_C"/>
</dbReference>
<dbReference type="InterPro" id="IPR022646">
    <property type="entry name" value="SecD/SecF_CS"/>
</dbReference>
<keyword evidence="4 9" id="KW-0812">Transmembrane</keyword>
<reference evidence="13 14" key="1">
    <citation type="submission" date="2016-11" db="EMBL/GenBank/DDBJ databases">
        <authorList>
            <person name="Jaros S."/>
            <person name="Januszkiewicz K."/>
            <person name="Wedrychowicz H."/>
        </authorList>
    </citation>
    <scope>NUCLEOTIDE SEQUENCE [LARGE SCALE GENOMIC DNA]</scope>
    <source>
        <strain evidence="13 14">DSM 15970</strain>
    </source>
</reference>
<dbReference type="InterPro" id="IPR054384">
    <property type="entry name" value="SecDF_P1_head"/>
</dbReference>
<evidence type="ECO:0000256" key="2">
    <source>
        <dbReference type="ARBA" id="ARBA00022448"/>
    </source>
</evidence>
<name>A0A1M6AKA5_9FIRM</name>
<dbReference type="GO" id="GO:0005886">
    <property type="term" value="C:plasma membrane"/>
    <property type="evidence" value="ECO:0007669"/>
    <property type="project" value="UniProtKB-SubCell"/>
</dbReference>
<dbReference type="GO" id="GO:0043952">
    <property type="term" value="P:protein transport by the Sec complex"/>
    <property type="evidence" value="ECO:0007669"/>
    <property type="project" value="UniProtKB-UniRule"/>
</dbReference>
<dbReference type="Pfam" id="PF07549">
    <property type="entry name" value="Sec_GG"/>
    <property type="match status" value="2"/>
</dbReference>
<dbReference type="RefSeq" id="WP_330389142.1">
    <property type="nucleotide sequence ID" value="NZ_FQYT01000002.1"/>
</dbReference>
<dbReference type="Proteomes" id="UP000184342">
    <property type="component" value="Unassembled WGS sequence"/>
</dbReference>
<dbReference type="GO" id="GO:0065002">
    <property type="term" value="P:intracellular protein transmembrane transport"/>
    <property type="evidence" value="ECO:0007669"/>
    <property type="project" value="UniProtKB-UniRule"/>
</dbReference>
<feature type="transmembrane region" description="Helical" evidence="9">
    <location>
        <begin position="439"/>
        <end position="460"/>
    </location>
</feature>
<evidence type="ECO:0000313" key="14">
    <source>
        <dbReference type="Proteomes" id="UP000184342"/>
    </source>
</evidence>
<dbReference type="InterPro" id="IPR055344">
    <property type="entry name" value="SecD_SecF_C_bact"/>
</dbReference>
<evidence type="ECO:0000259" key="12">
    <source>
        <dbReference type="Pfam" id="PF22599"/>
    </source>
</evidence>
<dbReference type="NCBIfam" id="TIGR01129">
    <property type="entry name" value="secD"/>
    <property type="match status" value="1"/>
</dbReference>
<comment type="subunit">
    <text evidence="9">Forms a complex with SecF. Part of the essential Sec protein translocation apparatus which comprises SecA, SecYEG and auxiliary proteins SecDF. Other proteins may also be involved.</text>
</comment>
<dbReference type="Gene3D" id="3.30.70.3400">
    <property type="match status" value="1"/>
</dbReference>
<dbReference type="PANTHER" id="PTHR30081:SF1">
    <property type="entry name" value="PROTEIN TRANSLOCASE SUBUNIT SECD"/>
    <property type="match status" value="1"/>
</dbReference>
<evidence type="ECO:0000256" key="8">
    <source>
        <dbReference type="ARBA" id="ARBA00023136"/>
    </source>
</evidence>
<dbReference type="PRINTS" id="PR01755">
    <property type="entry name" value="SECFTRNLCASE"/>
</dbReference>
<feature type="domain" description="SecDF P1 head subdomain" evidence="12">
    <location>
        <begin position="139"/>
        <end position="238"/>
    </location>
</feature>
<feature type="transmembrane region" description="Helical" evidence="9">
    <location>
        <begin position="257"/>
        <end position="277"/>
    </location>
</feature>
<dbReference type="AlphaFoldDB" id="A0A1M6AKA5"/>
<evidence type="ECO:0000256" key="5">
    <source>
        <dbReference type="ARBA" id="ARBA00022927"/>
    </source>
</evidence>
<dbReference type="InterPro" id="IPR005791">
    <property type="entry name" value="SecD"/>
</dbReference>
<feature type="transmembrane region" description="Helical" evidence="9">
    <location>
        <begin position="671"/>
        <end position="692"/>
    </location>
</feature>
<evidence type="ECO:0000256" key="4">
    <source>
        <dbReference type="ARBA" id="ARBA00022692"/>
    </source>
</evidence>
<proteinExistence type="inferred from homology"/>
<evidence type="ECO:0000256" key="7">
    <source>
        <dbReference type="ARBA" id="ARBA00023010"/>
    </source>
</evidence>
<gene>
    <name evidence="10" type="primary">secF</name>
    <name evidence="9" type="synonym">secD</name>
    <name evidence="13" type="ORF">SAMN02745691_00190</name>
</gene>
<evidence type="ECO:0000313" key="13">
    <source>
        <dbReference type="EMBL" id="SHI36847.1"/>
    </source>
</evidence>
<comment type="caution">
    <text evidence="9">Lacks conserved residue(s) required for the propagation of feature annotation.</text>
</comment>
<keyword evidence="5 9" id="KW-0653">Protein transport</keyword>